<accession>A0A060HWY5</accession>
<dbReference type="EMBL" id="CP006986">
    <property type="protein sequence ID" value="AIC26077.1"/>
    <property type="molecule type" value="Genomic_DNA"/>
</dbReference>
<dbReference type="Proteomes" id="UP000027180">
    <property type="component" value="Chromosome"/>
</dbReference>
<evidence type="ECO:0000313" key="3">
    <source>
        <dbReference type="Proteomes" id="UP000027180"/>
    </source>
</evidence>
<dbReference type="HOGENOM" id="CLU_2466820_0_0_5"/>
<feature type="region of interest" description="Disordered" evidence="1">
    <location>
        <begin position="1"/>
        <end position="21"/>
    </location>
</feature>
<evidence type="ECO:0000313" key="2">
    <source>
        <dbReference type="EMBL" id="AIC26077.1"/>
    </source>
</evidence>
<reference evidence="2 3" key="1">
    <citation type="submission" date="2013-12" db="EMBL/GenBank/DDBJ databases">
        <title>Complete genome sequence of Rhizobium etli bv. mimosae IE4771.</title>
        <authorList>
            <person name="Bustos P."/>
            <person name="Santamaria R.I."/>
            <person name="Lozano L."/>
            <person name="Ormeno-Orrillo E."/>
            <person name="Rogel M.A."/>
            <person name="Romero D."/>
            <person name="Cevallos M.A."/>
            <person name="Martinez-Romero E."/>
            <person name="Gonzalez V."/>
        </authorList>
    </citation>
    <scope>NUCLEOTIDE SEQUENCE [LARGE SCALE GENOMIC DNA]</scope>
    <source>
        <strain evidence="2 3">IE4771</strain>
    </source>
</reference>
<evidence type="ECO:0000256" key="1">
    <source>
        <dbReference type="SAM" id="MobiDB-lite"/>
    </source>
</evidence>
<dbReference type="AlphaFoldDB" id="A0A060HWY5"/>
<gene>
    <name evidence="2" type="ORF">IE4771_CH00923</name>
</gene>
<proteinExistence type="predicted"/>
<organism evidence="2 3">
    <name type="scientific">Rhizobium etli bv. mimosae str. IE4771</name>
    <dbReference type="NCBI Taxonomy" id="1432050"/>
    <lineage>
        <taxon>Bacteria</taxon>
        <taxon>Pseudomonadati</taxon>
        <taxon>Pseudomonadota</taxon>
        <taxon>Alphaproteobacteria</taxon>
        <taxon>Hyphomicrobiales</taxon>
        <taxon>Rhizobiaceae</taxon>
        <taxon>Rhizobium/Agrobacterium group</taxon>
        <taxon>Rhizobium</taxon>
    </lineage>
</organism>
<name>A0A060HWY5_RHIET</name>
<sequence length="88" mass="10189">MFDGGGANLTSEARRPSSKQRQIRNNILNLNRYISGEINGPAMSVECYEHYLPLAVALNVEQRWTERFNLWRESQKMNAYAPDWLITS</sequence>
<protein>
    <submittedName>
        <fullName evidence="2">Uncharacterized protein</fullName>
    </submittedName>
</protein>
<dbReference type="KEGG" id="rei:IE4771_CH00923"/>